<dbReference type="Proteomes" id="UP000320184">
    <property type="component" value="Unassembled WGS sequence"/>
</dbReference>
<dbReference type="PROSITE" id="PS51186">
    <property type="entry name" value="GNAT"/>
    <property type="match status" value="1"/>
</dbReference>
<dbReference type="AlphaFoldDB" id="A0A538SDA8"/>
<evidence type="ECO:0000313" key="5">
    <source>
        <dbReference type="Proteomes" id="UP000320184"/>
    </source>
</evidence>
<sequence length="165" mass="18382">MITIRPATASDQEPLGRFGGALMRQHHAADPRRFIQVEHPEMGYGRFLVSQLSNPNSLVMIAEHSGAVIGYVYADVEGTNWMELRGPCGVVHDVYVDEAARHQGAGRELMRAAITWVYSKGRSQVVLLTKTQNERAQRLFTALGFRPTMIEMTLDQDTRGTSDHG</sequence>
<feature type="domain" description="N-acetyltransferase" evidence="3">
    <location>
        <begin position="2"/>
        <end position="165"/>
    </location>
</feature>
<dbReference type="CDD" id="cd04301">
    <property type="entry name" value="NAT_SF"/>
    <property type="match status" value="1"/>
</dbReference>
<dbReference type="GO" id="GO:0016747">
    <property type="term" value="F:acyltransferase activity, transferring groups other than amino-acyl groups"/>
    <property type="evidence" value="ECO:0007669"/>
    <property type="project" value="InterPro"/>
</dbReference>
<dbReference type="SUPFAM" id="SSF55729">
    <property type="entry name" value="Acyl-CoA N-acyltransferases (Nat)"/>
    <property type="match status" value="1"/>
</dbReference>
<dbReference type="EMBL" id="VBOT01000124">
    <property type="protein sequence ID" value="TMQ49354.1"/>
    <property type="molecule type" value="Genomic_DNA"/>
</dbReference>
<evidence type="ECO:0000256" key="1">
    <source>
        <dbReference type="ARBA" id="ARBA00022679"/>
    </source>
</evidence>
<dbReference type="InterPro" id="IPR050832">
    <property type="entry name" value="Bact_Acetyltransf"/>
</dbReference>
<evidence type="ECO:0000259" key="3">
    <source>
        <dbReference type="PROSITE" id="PS51186"/>
    </source>
</evidence>
<keyword evidence="1 4" id="KW-0808">Transferase</keyword>
<dbReference type="Pfam" id="PF00583">
    <property type="entry name" value="Acetyltransf_1"/>
    <property type="match status" value="1"/>
</dbReference>
<name>A0A538SDA8_UNCEI</name>
<evidence type="ECO:0000256" key="2">
    <source>
        <dbReference type="ARBA" id="ARBA00023315"/>
    </source>
</evidence>
<reference evidence="4 5" key="1">
    <citation type="journal article" date="2019" name="Nat. Microbiol.">
        <title>Mediterranean grassland soil C-N compound turnover is dependent on rainfall and depth, and is mediated by genomically divergent microorganisms.</title>
        <authorList>
            <person name="Diamond S."/>
            <person name="Andeer P.F."/>
            <person name="Li Z."/>
            <person name="Crits-Christoph A."/>
            <person name="Burstein D."/>
            <person name="Anantharaman K."/>
            <person name="Lane K.R."/>
            <person name="Thomas B.C."/>
            <person name="Pan C."/>
            <person name="Northen T.R."/>
            <person name="Banfield J.F."/>
        </authorList>
    </citation>
    <scope>NUCLEOTIDE SEQUENCE [LARGE SCALE GENOMIC DNA]</scope>
    <source>
        <strain evidence="4">WS_3</strain>
    </source>
</reference>
<dbReference type="InterPro" id="IPR016181">
    <property type="entry name" value="Acyl_CoA_acyltransferase"/>
</dbReference>
<accession>A0A538SDA8</accession>
<evidence type="ECO:0000313" key="4">
    <source>
        <dbReference type="EMBL" id="TMQ49354.1"/>
    </source>
</evidence>
<dbReference type="PANTHER" id="PTHR43877">
    <property type="entry name" value="AMINOALKYLPHOSPHONATE N-ACETYLTRANSFERASE-RELATED-RELATED"/>
    <property type="match status" value="1"/>
</dbReference>
<protein>
    <submittedName>
        <fullName evidence="4">GNAT family N-acetyltransferase</fullName>
    </submittedName>
</protein>
<gene>
    <name evidence="4" type="ORF">E6K73_10090</name>
</gene>
<dbReference type="InterPro" id="IPR000182">
    <property type="entry name" value="GNAT_dom"/>
</dbReference>
<comment type="caution">
    <text evidence="4">The sequence shown here is derived from an EMBL/GenBank/DDBJ whole genome shotgun (WGS) entry which is preliminary data.</text>
</comment>
<proteinExistence type="predicted"/>
<keyword evidence="2" id="KW-0012">Acyltransferase</keyword>
<organism evidence="4 5">
    <name type="scientific">Eiseniibacteriota bacterium</name>
    <dbReference type="NCBI Taxonomy" id="2212470"/>
    <lineage>
        <taxon>Bacteria</taxon>
        <taxon>Candidatus Eiseniibacteriota</taxon>
    </lineage>
</organism>
<dbReference type="Gene3D" id="3.40.630.30">
    <property type="match status" value="1"/>
</dbReference>